<protein>
    <submittedName>
        <fullName evidence="6">TetR/AcrR family transcriptional regulator</fullName>
    </submittedName>
</protein>
<dbReference type="Gene3D" id="1.10.357.10">
    <property type="entry name" value="Tetracycline Repressor, domain 2"/>
    <property type="match status" value="1"/>
</dbReference>
<feature type="DNA-binding region" description="H-T-H motif" evidence="4">
    <location>
        <begin position="32"/>
        <end position="51"/>
    </location>
</feature>
<comment type="caution">
    <text evidence="6">The sequence shown here is derived from an EMBL/GenBank/DDBJ whole genome shotgun (WGS) entry which is preliminary data.</text>
</comment>
<dbReference type="PRINTS" id="PR00455">
    <property type="entry name" value="HTHTETR"/>
</dbReference>
<accession>A0ABW3YQ68</accession>
<dbReference type="PROSITE" id="PS50977">
    <property type="entry name" value="HTH_TETR_2"/>
    <property type="match status" value="1"/>
</dbReference>
<dbReference type="InterPro" id="IPR009057">
    <property type="entry name" value="Homeodomain-like_sf"/>
</dbReference>
<sequence>MSRKAGRSPSETRRLLLDAAGTMIRTRGVSATLDDIAQRAGVSKGGLIYHFASKDDLIRALADDLLQTFRDAVEAACDPADTAPGRLARAYVRACLDTGQDERVLRESIALLAQLITIPAVAELARADAERWDRELQADGLPEDVLALVVSAADGASNASLWGGATVAAKLRRLEQQLIQLTLDHTLWSHLRLTSNPDVPGGSGGFD</sequence>
<reference evidence="7" key="1">
    <citation type="journal article" date="2019" name="Int. J. Syst. Evol. Microbiol.">
        <title>The Global Catalogue of Microorganisms (GCM) 10K type strain sequencing project: providing services to taxonomists for standard genome sequencing and annotation.</title>
        <authorList>
            <consortium name="The Broad Institute Genomics Platform"/>
            <consortium name="The Broad Institute Genome Sequencing Center for Infectious Disease"/>
            <person name="Wu L."/>
            <person name="Ma J."/>
        </authorList>
    </citation>
    <scope>NUCLEOTIDE SEQUENCE [LARGE SCALE GENOMIC DNA]</scope>
    <source>
        <strain evidence="7">JCM 31037</strain>
    </source>
</reference>
<evidence type="ECO:0000256" key="2">
    <source>
        <dbReference type="ARBA" id="ARBA00023125"/>
    </source>
</evidence>
<keyword evidence="1" id="KW-0805">Transcription regulation</keyword>
<keyword evidence="3" id="KW-0804">Transcription</keyword>
<dbReference type="SUPFAM" id="SSF46689">
    <property type="entry name" value="Homeodomain-like"/>
    <property type="match status" value="1"/>
</dbReference>
<dbReference type="Proteomes" id="UP001597260">
    <property type="component" value="Unassembled WGS sequence"/>
</dbReference>
<evidence type="ECO:0000313" key="7">
    <source>
        <dbReference type="Proteomes" id="UP001597260"/>
    </source>
</evidence>
<keyword evidence="2 4" id="KW-0238">DNA-binding</keyword>
<evidence type="ECO:0000313" key="6">
    <source>
        <dbReference type="EMBL" id="MFD1324818.1"/>
    </source>
</evidence>
<dbReference type="PANTHER" id="PTHR30055:SF234">
    <property type="entry name" value="HTH-TYPE TRANSCRIPTIONAL REGULATOR BETI"/>
    <property type="match status" value="1"/>
</dbReference>
<evidence type="ECO:0000256" key="4">
    <source>
        <dbReference type="PROSITE-ProRule" id="PRU00335"/>
    </source>
</evidence>
<dbReference type="InterPro" id="IPR001647">
    <property type="entry name" value="HTH_TetR"/>
</dbReference>
<dbReference type="PANTHER" id="PTHR30055">
    <property type="entry name" value="HTH-TYPE TRANSCRIPTIONAL REGULATOR RUTR"/>
    <property type="match status" value="1"/>
</dbReference>
<organism evidence="6 7">
    <name type="scientific">Micromonospora sonneratiae</name>
    <dbReference type="NCBI Taxonomy" id="1184706"/>
    <lineage>
        <taxon>Bacteria</taxon>
        <taxon>Bacillati</taxon>
        <taxon>Actinomycetota</taxon>
        <taxon>Actinomycetes</taxon>
        <taxon>Micromonosporales</taxon>
        <taxon>Micromonosporaceae</taxon>
        <taxon>Micromonospora</taxon>
    </lineage>
</organism>
<evidence type="ECO:0000256" key="1">
    <source>
        <dbReference type="ARBA" id="ARBA00023015"/>
    </source>
</evidence>
<dbReference type="RefSeq" id="WP_377576076.1">
    <property type="nucleotide sequence ID" value="NZ_JBHTMP010000059.1"/>
</dbReference>
<name>A0ABW3YQ68_9ACTN</name>
<feature type="domain" description="HTH tetR-type" evidence="5">
    <location>
        <begin position="10"/>
        <end position="69"/>
    </location>
</feature>
<keyword evidence="7" id="KW-1185">Reference proteome</keyword>
<dbReference type="InterPro" id="IPR041479">
    <property type="entry name" value="TetR_CgmR_C"/>
</dbReference>
<dbReference type="EMBL" id="JBHTMP010000059">
    <property type="protein sequence ID" value="MFD1324818.1"/>
    <property type="molecule type" value="Genomic_DNA"/>
</dbReference>
<dbReference type="Pfam" id="PF00440">
    <property type="entry name" value="TetR_N"/>
    <property type="match status" value="1"/>
</dbReference>
<gene>
    <name evidence="6" type="ORF">ACFQ4H_27405</name>
</gene>
<proteinExistence type="predicted"/>
<dbReference type="InterPro" id="IPR050109">
    <property type="entry name" value="HTH-type_TetR-like_transc_reg"/>
</dbReference>
<dbReference type="Pfam" id="PF17937">
    <property type="entry name" value="TetR_C_28"/>
    <property type="match status" value="1"/>
</dbReference>
<evidence type="ECO:0000259" key="5">
    <source>
        <dbReference type="PROSITE" id="PS50977"/>
    </source>
</evidence>
<evidence type="ECO:0000256" key="3">
    <source>
        <dbReference type="ARBA" id="ARBA00023163"/>
    </source>
</evidence>